<evidence type="ECO:0000256" key="5">
    <source>
        <dbReference type="ARBA" id="ARBA00022741"/>
    </source>
</evidence>
<dbReference type="GO" id="GO:0016020">
    <property type="term" value="C:membrane"/>
    <property type="evidence" value="ECO:0007669"/>
    <property type="project" value="InterPro"/>
</dbReference>
<evidence type="ECO:0000256" key="8">
    <source>
        <dbReference type="ARBA" id="ARBA00023012"/>
    </source>
</evidence>
<dbReference type="Pfam" id="PF07730">
    <property type="entry name" value="HisKA_3"/>
    <property type="match status" value="1"/>
</dbReference>
<feature type="domain" description="Signal transduction histidine kinase subgroup 3 dimerisation and phosphoacceptor" evidence="11">
    <location>
        <begin position="211"/>
        <end position="275"/>
    </location>
</feature>
<keyword evidence="5" id="KW-0547">Nucleotide-binding</keyword>
<dbReference type="AlphaFoldDB" id="A0A7W9UWL2"/>
<keyword evidence="10" id="KW-0472">Membrane</keyword>
<keyword evidence="10" id="KW-0812">Transmembrane</keyword>
<keyword evidence="8" id="KW-0902">Two-component regulatory system</keyword>
<dbReference type="Gene3D" id="1.20.5.1930">
    <property type="match status" value="1"/>
</dbReference>
<dbReference type="EMBL" id="JACHJL010000001">
    <property type="protein sequence ID" value="MBB5933662.1"/>
    <property type="molecule type" value="Genomic_DNA"/>
</dbReference>
<protein>
    <recommendedName>
        <fullName evidence="2">histidine kinase</fullName>
        <ecNumber evidence="2">2.7.13.3</ecNumber>
    </recommendedName>
</protein>
<evidence type="ECO:0000256" key="7">
    <source>
        <dbReference type="ARBA" id="ARBA00022840"/>
    </source>
</evidence>
<feature type="transmembrane region" description="Helical" evidence="10">
    <location>
        <begin position="106"/>
        <end position="133"/>
    </location>
</feature>
<evidence type="ECO:0000256" key="3">
    <source>
        <dbReference type="ARBA" id="ARBA00022553"/>
    </source>
</evidence>
<evidence type="ECO:0000313" key="12">
    <source>
        <dbReference type="EMBL" id="MBB5933662.1"/>
    </source>
</evidence>
<keyword evidence="7" id="KW-0067">ATP-binding</keyword>
<feature type="region of interest" description="Disordered" evidence="9">
    <location>
        <begin position="275"/>
        <end position="304"/>
    </location>
</feature>
<organism evidence="12 13">
    <name type="scientific">Streptomyces zagrosensis</name>
    <dbReference type="NCBI Taxonomy" id="1042984"/>
    <lineage>
        <taxon>Bacteria</taxon>
        <taxon>Bacillati</taxon>
        <taxon>Actinomycetota</taxon>
        <taxon>Actinomycetes</taxon>
        <taxon>Kitasatosporales</taxon>
        <taxon>Streptomycetaceae</taxon>
        <taxon>Streptomyces</taxon>
    </lineage>
</organism>
<dbReference type="InterPro" id="IPR050482">
    <property type="entry name" value="Sensor_HK_TwoCompSys"/>
</dbReference>
<evidence type="ECO:0000259" key="11">
    <source>
        <dbReference type="Pfam" id="PF07730"/>
    </source>
</evidence>
<dbReference type="GO" id="GO:0005524">
    <property type="term" value="F:ATP binding"/>
    <property type="evidence" value="ECO:0007669"/>
    <property type="project" value="UniProtKB-KW"/>
</dbReference>
<comment type="caution">
    <text evidence="12">The sequence shown here is derived from an EMBL/GenBank/DDBJ whole genome shotgun (WGS) entry which is preliminary data.</text>
</comment>
<dbReference type="Gene3D" id="3.30.565.10">
    <property type="entry name" value="Histidine kinase-like ATPase, C-terminal domain"/>
    <property type="match status" value="1"/>
</dbReference>
<dbReference type="GO" id="GO:0046983">
    <property type="term" value="F:protein dimerization activity"/>
    <property type="evidence" value="ECO:0007669"/>
    <property type="project" value="InterPro"/>
</dbReference>
<comment type="catalytic activity">
    <reaction evidence="1">
        <text>ATP + protein L-histidine = ADP + protein N-phospho-L-histidine.</text>
        <dbReference type="EC" id="2.7.13.3"/>
    </reaction>
</comment>
<dbReference type="Proteomes" id="UP000588098">
    <property type="component" value="Unassembled WGS sequence"/>
</dbReference>
<dbReference type="EC" id="2.7.13.3" evidence="2"/>
<evidence type="ECO:0000256" key="6">
    <source>
        <dbReference type="ARBA" id="ARBA00022777"/>
    </source>
</evidence>
<keyword evidence="6 12" id="KW-0418">Kinase</keyword>
<feature type="compositionally biased region" description="Low complexity" evidence="9">
    <location>
        <begin position="281"/>
        <end position="296"/>
    </location>
</feature>
<evidence type="ECO:0000313" key="13">
    <source>
        <dbReference type="Proteomes" id="UP000588098"/>
    </source>
</evidence>
<dbReference type="InterPro" id="IPR011712">
    <property type="entry name" value="Sig_transdc_His_kin_sub3_dim/P"/>
</dbReference>
<dbReference type="GO" id="GO:0000155">
    <property type="term" value="F:phosphorelay sensor kinase activity"/>
    <property type="evidence" value="ECO:0007669"/>
    <property type="project" value="InterPro"/>
</dbReference>
<reference evidence="12 13" key="1">
    <citation type="submission" date="2020-08" db="EMBL/GenBank/DDBJ databases">
        <title>Genomic Encyclopedia of Type Strains, Phase III (KMG-III): the genomes of soil and plant-associated and newly described type strains.</title>
        <authorList>
            <person name="Whitman W."/>
        </authorList>
    </citation>
    <scope>NUCLEOTIDE SEQUENCE [LARGE SCALE GENOMIC DNA]</scope>
    <source>
        <strain evidence="12 13">CECT 8305</strain>
    </source>
</reference>
<feature type="transmembrane region" description="Helical" evidence="10">
    <location>
        <begin position="12"/>
        <end position="38"/>
    </location>
</feature>
<gene>
    <name evidence="12" type="ORF">FHS42_000680</name>
</gene>
<sequence>MLRAGLGRRARLRWVHLVLGGALLMPYYLLCAVLVMVISRNVNPFISLAWQLAVFVLAVPVAAVTGLVPLVRTLEASAVRWLCDVPGERLAERPADSWDARSRTSLWYALHLAVGGLVSALTLALTPAALLLLTQPMEPPHEADDISWVARLRDGGVAFAPLAGLLLLAGLIGVIAAAGSVLARCAPVLLGATPGDQLAAARRRATELAVRNRLARELHDSVGHALSAVTLQASAARRVLDCDPEFARRALAAIEDTTRDAVSELDGVLGLLREDGEPVPATEGAAAATAGTARGTSRWGPVEATEPVEATGAPEAVGRKLVSDTAKAPALPAAAPLSPPGAARHGFAPRPLLALSTPTLADLTGLLDRTRAAGGTVALSTAGPIDLLPPVVSREAYRIVQEGLSNALRHAGDVPVRLCVTVSESEVAIQLENPVTGVRRAASGGGRGLRGIAERAALLHGSSSAGVHDGVWQLMARLPLGGV</sequence>
<dbReference type="SUPFAM" id="SSF55874">
    <property type="entry name" value="ATPase domain of HSP90 chaperone/DNA topoisomerase II/histidine kinase"/>
    <property type="match status" value="1"/>
</dbReference>
<feature type="transmembrane region" description="Helical" evidence="10">
    <location>
        <begin position="158"/>
        <end position="183"/>
    </location>
</feature>
<dbReference type="PANTHER" id="PTHR24421:SF10">
    <property type="entry name" value="NITRATE_NITRITE SENSOR PROTEIN NARQ"/>
    <property type="match status" value="1"/>
</dbReference>
<dbReference type="InterPro" id="IPR036890">
    <property type="entry name" value="HATPase_C_sf"/>
</dbReference>
<evidence type="ECO:0000256" key="1">
    <source>
        <dbReference type="ARBA" id="ARBA00000085"/>
    </source>
</evidence>
<evidence type="ECO:0000256" key="10">
    <source>
        <dbReference type="SAM" id="Phobius"/>
    </source>
</evidence>
<keyword evidence="3" id="KW-0597">Phosphoprotein</keyword>
<proteinExistence type="predicted"/>
<evidence type="ECO:0000256" key="4">
    <source>
        <dbReference type="ARBA" id="ARBA00022679"/>
    </source>
</evidence>
<evidence type="ECO:0000256" key="2">
    <source>
        <dbReference type="ARBA" id="ARBA00012438"/>
    </source>
</evidence>
<keyword evidence="10" id="KW-1133">Transmembrane helix</keyword>
<accession>A0A7W9UWL2</accession>
<name>A0A7W9UWL2_9ACTN</name>
<feature type="transmembrane region" description="Helical" evidence="10">
    <location>
        <begin position="50"/>
        <end position="71"/>
    </location>
</feature>
<dbReference type="CDD" id="cd16917">
    <property type="entry name" value="HATPase_UhpB-NarQ-NarX-like"/>
    <property type="match status" value="1"/>
</dbReference>
<keyword evidence="13" id="KW-1185">Reference proteome</keyword>
<dbReference type="PANTHER" id="PTHR24421">
    <property type="entry name" value="NITRATE/NITRITE SENSOR PROTEIN NARX-RELATED"/>
    <property type="match status" value="1"/>
</dbReference>
<keyword evidence="4" id="KW-0808">Transferase</keyword>
<evidence type="ECO:0000256" key="9">
    <source>
        <dbReference type="SAM" id="MobiDB-lite"/>
    </source>
</evidence>